<evidence type="ECO:0000313" key="5">
    <source>
        <dbReference type="EMBL" id="TMU56323.1"/>
    </source>
</evidence>
<keyword evidence="6" id="KW-1185">Reference proteome</keyword>
<organism evidence="5 6">
    <name type="scientific">Flagellimonas algicola</name>
    <dbReference type="NCBI Taxonomy" id="2583815"/>
    <lineage>
        <taxon>Bacteria</taxon>
        <taxon>Pseudomonadati</taxon>
        <taxon>Bacteroidota</taxon>
        <taxon>Flavobacteriia</taxon>
        <taxon>Flavobacteriales</taxon>
        <taxon>Flavobacteriaceae</taxon>
        <taxon>Flagellimonas</taxon>
    </lineage>
</organism>
<reference evidence="5 6" key="1">
    <citation type="submission" date="2019-05" db="EMBL/GenBank/DDBJ databases">
        <title>Flagellimonas sp. AsT0115, sp. nov., isolated from a marine red algae, Asparagopsis taxiformis.</title>
        <authorList>
            <person name="Kim J."/>
            <person name="Jeong S.E."/>
            <person name="Jeon C.O."/>
        </authorList>
    </citation>
    <scope>NUCLEOTIDE SEQUENCE [LARGE SCALE GENOMIC DNA]</scope>
    <source>
        <strain evidence="5 6">AsT0115</strain>
    </source>
</reference>
<dbReference type="InterPro" id="IPR036941">
    <property type="entry name" value="Rcpt_L-dom_sf"/>
</dbReference>
<feature type="compositionally biased region" description="Acidic residues" evidence="2">
    <location>
        <begin position="224"/>
        <end position="259"/>
    </location>
</feature>
<sequence length="336" mass="38483">MLMRKITFLTLLLACKLSFANGNKVGLENDIEVVQILDETLTHINYKNLVYENPTRLVFPNLKYVDNDIYIEFATNLVEIDFPVLDSISGSLFIWENQALQKFKAPSLEKNSGAISFHSNPKLEEVNLTNLKITDRDIHFVLNPELIVFNTPVLESTGDNFYFHSNTNLIEINAPLLKSVAKLLFIHGHQKLQKLNLCSLEFALYTDISGNNPVVDEPPYCPDLLDENEEQQEEEEEQEDDFENLEDEEDSEDDPTVEDEPTRVSLYPNPTRGVFRIDSEIEFVKIEIYEATGNLVTTFRTPQEEYDIGLFPSGLYYVVCHHTDGVHATVKKLMVQ</sequence>
<evidence type="ECO:0000313" key="6">
    <source>
        <dbReference type="Proteomes" id="UP000751614"/>
    </source>
</evidence>
<feature type="chain" id="PRO_5046721158" evidence="3">
    <location>
        <begin position="21"/>
        <end position="336"/>
    </location>
</feature>
<dbReference type="EMBL" id="VCNI01000001">
    <property type="protein sequence ID" value="TMU56323.1"/>
    <property type="molecule type" value="Genomic_DNA"/>
</dbReference>
<gene>
    <name evidence="5" type="ORF">FGG15_01935</name>
</gene>
<evidence type="ECO:0000256" key="1">
    <source>
        <dbReference type="ARBA" id="ARBA00022729"/>
    </source>
</evidence>
<dbReference type="SUPFAM" id="SSF52058">
    <property type="entry name" value="L domain-like"/>
    <property type="match status" value="1"/>
</dbReference>
<evidence type="ECO:0000256" key="2">
    <source>
        <dbReference type="SAM" id="MobiDB-lite"/>
    </source>
</evidence>
<evidence type="ECO:0000259" key="4">
    <source>
        <dbReference type="Pfam" id="PF18962"/>
    </source>
</evidence>
<protein>
    <submittedName>
        <fullName evidence="5">T9SS type A sorting domain-containing protein</fullName>
    </submittedName>
</protein>
<dbReference type="Pfam" id="PF18962">
    <property type="entry name" value="Por_Secre_tail"/>
    <property type="match status" value="1"/>
</dbReference>
<comment type="caution">
    <text evidence="5">The sequence shown here is derived from an EMBL/GenBank/DDBJ whole genome shotgun (WGS) entry which is preliminary data.</text>
</comment>
<proteinExistence type="predicted"/>
<dbReference type="Gene3D" id="3.80.20.20">
    <property type="entry name" value="Receptor L-domain"/>
    <property type="match status" value="1"/>
</dbReference>
<dbReference type="InterPro" id="IPR026444">
    <property type="entry name" value="Secre_tail"/>
</dbReference>
<evidence type="ECO:0000256" key="3">
    <source>
        <dbReference type="SAM" id="SignalP"/>
    </source>
</evidence>
<keyword evidence="1 3" id="KW-0732">Signal</keyword>
<name>A0ABY2WMV4_9FLAO</name>
<feature type="signal peptide" evidence="3">
    <location>
        <begin position="1"/>
        <end position="20"/>
    </location>
</feature>
<dbReference type="NCBIfam" id="TIGR04183">
    <property type="entry name" value="Por_Secre_tail"/>
    <property type="match status" value="1"/>
</dbReference>
<feature type="region of interest" description="Disordered" evidence="2">
    <location>
        <begin position="216"/>
        <end position="265"/>
    </location>
</feature>
<dbReference type="Proteomes" id="UP000751614">
    <property type="component" value="Unassembled WGS sequence"/>
</dbReference>
<feature type="domain" description="Secretion system C-terminal sorting" evidence="4">
    <location>
        <begin position="266"/>
        <end position="335"/>
    </location>
</feature>
<accession>A0ABY2WMV4</accession>